<feature type="binding site" evidence="10 13">
    <location>
        <position position="67"/>
    </location>
    <ligand>
        <name>a divalent metal cation</name>
        <dbReference type="ChEBI" id="CHEBI:60240"/>
    </ligand>
</feature>
<comment type="function">
    <text evidence="10">Catalyzes the reversible epimerization of D-ribulose 5-phosphate to D-xylulose 5-phosphate.</text>
</comment>
<dbReference type="GO" id="GO:0006098">
    <property type="term" value="P:pentose-phosphate shunt"/>
    <property type="evidence" value="ECO:0007669"/>
    <property type="project" value="UniProtKB-UniRule"/>
</dbReference>
<comment type="cofactor">
    <cofactor evidence="10 13">
        <name>a divalent metal cation</name>
        <dbReference type="ChEBI" id="CHEBI:60240"/>
    </cofactor>
    <text evidence="10 13">Binds 1 divalent metal cation per subunit.</text>
</comment>
<gene>
    <name evidence="10" type="primary">rpe</name>
    <name evidence="15" type="ORF">SAMN05444581_11362</name>
</gene>
<dbReference type="Gene3D" id="3.20.20.70">
    <property type="entry name" value="Aldolase class I"/>
    <property type="match status" value="1"/>
</dbReference>
<sequence length="259" mass="27972">MPRGIIATSISSQTVSDEMLIAKEPPAESAPRKSIIIAPSILSADFGYLADEIRAVDTAGADWIHVDVMDGRFVSNITFGPVIVQTVRRHTRKPLNVHLMIVEPERYIVDFVKAGADHLLIQAETSSTLHLYSVLSQIHALGKKAGVALDPETPAEMIEYVLHLCDFVLVMTVSPGFGGQKFIPEILPKIRRLRELCAKRGLDPIIEVDGGQNHETAGQSIEAGATAIVAGSAIFGSGDYVAAITALRDTVRPLTSREL</sequence>
<evidence type="ECO:0000256" key="8">
    <source>
        <dbReference type="ARBA" id="ARBA00022723"/>
    </source>
</evidence>
<dbReference type="SUPFAM" id="SSF51366">
    <property type="entry name" value="Ribulose-phoshate binding barrel"/>
    <property type="match status" value="1"/>
</dbReference>
<feature type="binding site" evidence="10 13">
    <location>
        <position position="209"/>
    </location>
    <ligand>
        <name>a divalent metal cation</name>
        <dbReference type="ChEBI" id="CHEBI:60240"/>
    </ligand>
</feature>
<comment type="cofactor">
    <cofactor evidence="5">
        <name>Fe(2+)</name>
        <dbReference type="ChEBI" id="CHEBI:29033"/>
    </cofactor>
</comment>
<keyword evidence="10 11" id="KW-0119">Carbohydrate metabolism</keyword>
<evidence type="ECO:0000256" key="4">
    <source>
        <dbReference type="ARBA" id="ARBA00001947"/>
    </source>
</evidence>
<evidence type="ECO:0000256" key="10">
    <source>
        <dbReference type="HAMAP-Rule" id="MF_02227"/>
    </source>
</evidence>
<evidence type="ECO:0000313" key="16">
    <source>
        <dbReference type="Proteomes" id="UP000198755"/>
    </source>
</evidence>
<comment type="pathway">
    <text evidence="10">Carbohydrate degradation.</text>
</comment>
<feature type="binding site" evidence="10 14">
    <location>
        <begin position="176"/>
        <end position="179"/>
    </location>
    <ligand>
        <name>substrate</name>
    </ligand>
</feature>
<dbReference type="InterPro" id="IPR000056">
    <property type="entry name" value="Ribul_P_3_epim-like"/>
</dbReference>
<evidence type="ECO:0000256" key="5">
    <source>
        <dbReference type="ARBA" id="ARBA00001954"/>
    </source>
</evidence>
<feature type="active site" description="Proton donor" evidence="10 12">
    <location>
        <position position="209"/>
    </location>
</feature>
<dbReference type="PIRSF" id="PIRSF001461">
    <property type="entry name" value="RPE"/>
    <property type="match status" value="1"/>
</dbReference>
<dbReference type="NCBIfam" id="TIGR01163">
    <property type="entry name" value="rpe"/>
    <property type="match status" value="1"/>
</dbReference>
<dbReference type="InterPro" id="IPR026019">
    <property type="entry name" value="Ribul_P_3_epim"/>
</dbReference>
<dbReference type="GO" id="GO:0046872">
    <property type="term" value="F:metal ion binding"/>
    <property type="evidence" value="ECO:0007669"/>
    <property type="project" value="UniProtKB-UniRule"/>
</dbReference>
<dbReference type="EC" id="5.1.3.1" evidence="7 10"/>
<protein>
    <recommendedName>
        <fullName evidence="7 10">Ribulose-phosphate 3-epimerase</fullName>
        <ecNumber evidence="7 10">5.1.3.1</ecNumber>
    </recommendedName>
</protein>
<feature type="binding site" evidence="10 13">
    <location>
        <position position="98"/>
    </location>
    <ligand>
        <name>a divalent metal cation</name>
        <dbReference type="ChEBI" id="CHEBI:60240"/>
    </ligand>
</feature>
<keyword evidence="13" id="KW-0464">Manganese</keyword>
<dbReference type="GO" id="GO:0019323">
    <property type="term" value="P:pentose catabolic process"/>
    <property type="evidence" value="ECO:0007669"/>
    <property type="project" value="UniProtKB-UniRule"/>
</dbReference>
<feature type="binding site" evidence="10 14">
    <location>
        <begin position="231"/>
        <end position="232"/>
    </location>
    <ligand>
        <name>substrate</name>
    </ligand>
</feature>
<evidence type="ECO:0000256" key="1">
    <source>
        <dbReference type="ARBA" id="ARBA00001782"/>
    </source>
</evidence>
<dbReference type="InterPro" id="IPR011060">
    <property type="entry name" value="RibuloseP-bd_barrel"/>
</dbReference>
<dbReference type="HAMAP" id="MF_02227">
    <property type="entry name" value="RPE"/>
    <property type="match status" value="1"/>
</dbReference>
<dbReference type="EMBL" id="FOSN01000013">
    <property type="protein sequence ID" value="SFK64331.1"/>
    <property type="molecule type" value="Genomic_DNA"/>
</dbReference>
<evidence type="ECO:0000256" key="9">
    <source>
        <dbReference type="ARBA" id="ARBA00023235"/>
    </source>
</evidence>
<dbReference type="GO" id="GO:0005737">
    <property type="term" value="C:cytoplasm"/>
    <property type="evidence" value="ECO:0007669"/>
    <property type="project" value="UniProtKB-ARBA"/>
</dbReference>
<dbReference type="PROSITE" id="PS01086">
    <property type="entry name" value="RIBUL_P_3_EPIMER_2"/>
    <property type="match status" value="1"/>
</dbReference>
<comment type="cofactor">
    <cofactor evidence="3">
        <name>Co(2+)</name>
        <dbReference type="ChEBI" id="CHEBI:48828"/>
    </cofactor>
</comment>
<evidence type="ECO:0000256" key="3">
    <source>
        <dbReference type="ARBA" id="ARBA00001941"/>
    </source>
</evidence>
<feature type="active site" description="Proton acceptor" evidence="10 12">
    <location>
        <position position="67"/>
    </location>
</feature>
<feature type="binding site" evidence="10 13">
    <location>
        <position position="65"/>
    </location>
    <ligand>
        <name>a divalent metal cation</name>
        <dbReference type="ChEBI" id="CHEBI:60240"/>
    </ligand>
</feature>
<evidence type="ECO:0000256" key="12">
    <source>
        <dbReference type="PIRSR" id="PIRSR001461-1"/>
    </source>
</evidence>
<dbReference type="GO" id="GO:0004750">
    <property type="term" value="F:D-ribulose-phosphate 3-epimerase activity"/>
    <property type="evidence" value="ECO:0007669"/>
    <property type="project" value="UniProtKB-UniRule"/>
</dbReference>
<evidence type="ECO:0000256" key="14">
    <source>
        <dbReference type="PIRSR" id="PIRSR001461-3"/>
    </source>
</evidence>
<dbReference type="PANTHER" id="PTHR11749">
    <property type="entry name" value="RIBULOSE-5-PHOSPHATE-3-EPIMERASE"/>
    <property type="match status" value="1"/>
</dbReference>
<feature type="binding site" evidence="10 14">
    <location>
        <position position="98"/>
    </location>
    <ligand>
        <name>substrate</name>
    </ligand>
</feature>
<comment type="cofactor">
    <cofactor evidence="2">
        <name>Mn(2+)</name>
        <dbReference type="ChEBI" id="CHEBI:29035"/>
    </cofactor>
</comment>
<evidence type="ECO:0000313" key="15">
    <source>
        <dbReference type="EMBL" id="SFK64331.1"/>
    </source>
</evidence>
<keyword evidence="9 10" id="KW-0413">Isomerase</keyword>
<feature type="binding site" evidence="10">
    <location>
        <begin position="209"/>
        <end position="211"/>
    </location>
    <ligand>
        <name>substrate</name>
    </ligand>
</feature>
<dbReference type="NCBIfam" id="NF004076">
    <property type="entry name" value="PRK05581.1-4"/>
    <property type="match status" value="1"/>
</dbReference>
<keyword evidence="13" id="KW-0862">Zinc</keyword>
<dbReference type="PROSITE" id="PS01085">
    <property type="entry name" value="RIBUL_P_3_EPIMER_1"/>
    <property type="match status" value="1"/>
</dbReference>
<dbReference type="RefSeq" id="WP_244532336.1">
    <property type="nucleotide sequence ID" value="NZ_FOSN01000013.1"/>
</dbReference>
<dbReference type="InterPro" id="IPR013785">
    <property type="entry name" value="Aldolase_TIM"/>
</dbReference>
<dbReference type="Pfam" id="PF00834">
    <property type="entry name" value="Ribul_P_3_epim"/>
    <property type="match status" value="1"/>
</dbReference>
<evidence type="ECO:0000256" key="7">
    <source>
        <dbReference type="ARBA" id="ARBA00013188"/>
    </source>
</evidence>
<dbReference type="AlphaFoldDB" id="A0A1I4B8M7"/>
<evidence type="ECO:0000256" key="13">
    <source>
        <dbReference type="PIRSR" id="PIRSR001461-2"/>
    </source>
</evidence>
<accession>A0A1I4B8M7</accession>
<keyword evidence="8 10" id="KW-0479">Metal-binding</keyword>
<feature type="binding site" evidence="10 14">
    <location>
        <position position="40"/>
    </location>
    <ligand>
        <name>substrate</name>
    </ligand>
</feature>
<evidence type="ECO:0000256" key="11">
    <source>
        <dbReference type="PIRNR" id="PIRNR001461"/>
    </source>
</evidence>
<comment type="cofactor">
    <cofactor evidence="4">
        <name>Zn(2+)</name>
        <dbReference type="ChEBI" id="CHEBI:29105"/>
    </cofactor>
</comment>
<dbReference type="STRING" id="1612308.SAMN05444581_11362"/>
<comment type="similarity">
    <text evidence="6 10 11">Belongs to the ribulose-phosphate 3-epimerase family.</text>
</comment>
<comment type="catalytic activity">
    <reaction evidence="1 10 11">
        <text>D-ribulose 5-phosphate = D-xylulose 5-phosphate</text>
        <dbReference type="Rhea" id="RHEA:13677"/>
        <dbReference type="ChEBI" id="CHEBI:57737"/>
        <dbReference type="ChEBI" id="CHEBI:58121"/>
        <dbReference type="EC" id="5.1.3.1"/>
    </reaction>
</comment>
<keyword evidence="16" id="KW-1185">Reference proteome</keyword>
<dbReference type="CDD" id="cd00429">
    <property type="entry name" value="RPE"/>
    <property type="match status" value="1"/>
</dbReference>
<feature type="binding site" evidence="14">
    <location>
        <position position="211"/>
    </location>
    <ligand>
        <name>substrate</name>
    </ligand>
</feature>
<name>A0A1I4B8M7_9HYPH</name>
<dbReference type="Proteomes" id="UP000198755">
    <property type="component" value="Unassembled WGS sequence"/>
</dbReference>
<organism evidence="15 16">
    <name type="scientific">Methylocapsa palsarum</name>
    <dbReference type="NCBI Taxonomy" id="1612308"/>
    <lineage>
        <taxon>Bacteria</taxon>
        <taxon>Pseudomonadati</taxon>
        <taxon>Pseudomonadota</taxon>
        <taxon>Alphaproteobacteria</taxon>
        <taxon>Hyphomicrobiales</taxon>
        <taxon>Beijerinckiaceae</taxon>
        <taxon>Methylocapsa</taxon>
    </lineage>
</organism>
<evidence type="ECO:0000256" key="2">
    <source>
        <dbReference type="ARBA" id="ARBA00001936"/>
    </source>
</evidence>
<proteinExistence type="inferred from homology"/>
<reference evidence="15 16" key="1">
    <citation type="submission" date="2016-10" db="EMBL/GenBank/DDBJ databases">
        <authorList>
            <person name="de Groot N.N."/>
        </authorList>
    </citation>
    <scope>NUCLEOTIDE SEQUENCE [LARGE SCALE GENOMIC DNA]</scope>
    <source>
        <strain evidence="15 16">NE2</strain>
    </source>
</reference>
<evidence type="ECO:0000256" key="6">
    <source>
        <dbReference type="ARBA" id="ARBA00009541"/>
    </source>
</evidence>
<dbReference type="FunFam" id="3.20.20.70:FF:000004">
    <property type="entry name" value="Ribulose-phosphate 3-epimerase"/>
    <property type="match status" value="1"/>
</dbReference>
<keyword evidence="13" id="KW-0170">Cobalt</keyword>